<evidence type="ECO:0000313" key="2">
    <source>
        <dbReference type="EMBL" id="GAA3678025.1"/>
    </source>
</evidence>
<proteinExistence type="predicted"/>
<evidence type="ECO:0000256" key="1">
    <source>
        <dbReference type="SAM" id="MobiDB-lite"/>
    </source>
</evidence>
<feature type="region of interest" description="Disordered" evidence="1">
    <location>
        <begin position="1"/>
        <end position="40"/>
    </location>
</feature>
<sequence length="79" mass="8807">MHVLDGHVAGGLRGGDRRENPAERETETSGGQEQVARLHEYPSIQIREMPQRAVRPATSNVARLIRYEPRMNLESAAEG</sequence>
<gene>
    <name evidence="2" type="ORF">GCM10022267_76020</name>
</gene>
<organism evidence="2 3">
    <name type="scientific">Lentzea roselyniae</name>
    <dbReference type="NCBI Taxonomy" id="531940"/>
    <lineage>
        <taxon>Bacteria</taxon>
        <taxon>Bacillati</taxon>
        <taxon>Actinomycetota</taxon>
        <taxon>Actinomycetes</taxon>
        <taxon>Pseudonocardiales</taxon>
        <taxon>Pseudonocardiaceae</taxon>
        <taxon>Lentzea</taxon>
    </lineage>
</organism>
<feature type="compositionally biased region" description="Basic and acidic residues" evidence="1">
    <location>
        <begin position="14"/>
        <end position="27"/>
    </location>
</feature>
<name>A0ABP7C640_9PSEU</name>
<keyword evidence="3" id="KW-1185">Reference proteome</keyword>
<accession>A0ABP7C640</accession>
<dbReference type="EMBL" id="BAABBE010000033">
    <property type="protein sequence ID" value="GAA3678025.1"/>
    <property type="molecule type" value="Genomic_DNA"/>
</dbReference>
<reference evidence="3" key="1">
    <citation type="journal article" date="2019" name="Int. J. Syst. Evol. Microbiol.">
        <title>The Global Catalogue of Microorganisms (GCM) 10K type strain sequencing project: providing services to taxonomists for standard genome sequencing and annotation.</title>
        <authorList>
            <consortium name="The Broad Institute Genomics Platform"/>
            <consortium name="The Broad Institute Genome Sequencing Center for Infectious Disease"/>
            <person name="Wu L."/>
            <person name="Ma J."/>
        </authorList>
    </citation>
    <scope>NUCLEOTIDE SEQUENCE [LARGE SCALE GENOMIC DNA]</scope>
    <source>
        <strain evidence="3">JCM 17494</strain>
    </source>
</reference>
<dbReference type="Proteomes" id="UP001500711">
    <property type="component" value="Unassembled WGS sequence"/>
</dbReference>
<protein>
    <submittedName>
        <fullName evidence="2">Uncharacterized protein</fullName>
    </submittedName>
</protein>
<evidence type="ECO:0000313" key="3">
    <source>
        <dbReference type="Proteomes" id="UP001500711"/>
    </source>
</evidence>
<comment type="caution">
    <text evidence="2">The sequence shown here is derived from an EMBL/GenBank/DDBJ whole genome shotgun (WGS) entry which is preliminary data.</text>
</comment>